<protein>
    <recommendedName>
        <fullName evidence="2">HTH luxR-type domain-containing protein</fullName>
    </recommendedName>
</protein>
<dbReference type="Gene3D" id="1.10.10.10">
    <property type="entry name" value="Winged helix-like DNA-binding domain superfamily/Winged helix DNA-binding domain"/>
    <property type="match status" value="1"/>
</dbReference>
<feature type="region of interest" description="Disordered" evidence="1">
    <location>
        <begin position="381"/>
        <end position="415"/>
    </location>
</feature>
<dbReference type="SUPFAM" id="SSF46894">
    <property type="entry name" value="C-terminal effector domain of the bipartite response regulators"/>
    <property type="match status" value="1"/>
</dbReference>
<dbReference type="InterPro" id="IPR016032">
    <property type="entry name" value="Sig_transdc_resp-reg_C-effctor"/>
</dbReference>
<feature type="region of interest" description="Disordered" evidence="1">
    <location>
        <begin position="29"/>
        <end position="48"/>
    </location>
</feature>
<dbReference type="SMART" id="SM00421">
    <property type="entry name" value="HTH_LUXR"/>
    <property type="match status" value="1"/>
</dbReference>
<evidence type="ECO:0000259" key="2">
    <source>
        <dbReference type="SMART" id="SM00421"/>
    </source>
</evidence>
<dbReference type="InterPro" id="IPR036388">
    <property type="entry name" value="WH-like_DNA-bd_sf"/>
</dbReference>
<evidence type="ECO:0000256" key="1">
    <source>
        <dbReference type="SAM" id="MobiDB-lite"/>
    </source>
</evidence>
<dbReference type="GO" id="GO:0003677">
    <property type="term" value="F:DNA binding"/>
    <property type="evidence" value="ECO:0007669"/>
    <property type="project" value="InterPro"/>
</dbReference>
<name>A0A2S2CML0_9PROT</name>
<dbReference type="GO" id="GO:0006355">
    <property type="term" value="P:regulation of DNA-templated transcription"/>
    <property type="evidence" value="ECO:0007669"/>
    <property type="project" value="InterPro"/>
</dbReference>
<organism evidence="3 4">
    <name type="scientific">Azospirillum thermophilum</name>
    <dbReference type="NCBI Taxonomy" id="2202148"/>
    <lineage>
        <taxon>Bacteria</taxon>
        <taxon>Pseudomonadati</taxon>
        <taxon>Pseudomonadota</taxon>
        <taxon>Alphaproteobacteria</taxon>
        <taxon>Rhodospirillales</taxon>
        <taxon>Azospirillaceae</taxon>
        <taxon>Azospirillum</taxon>
    </lineage>
</organism>
<dbReference type="Pfam" id="PF00196">
    <property type="entry name" value="GerE"/>
    <property type="match status" value="1"/>
</dbReference>
<reference evidence="4" key="1">
    <citation type="submission" date="2018-05" db="EMBL/GenBank/DDBJ databases">
        <title>Azospirillum thermophila sp. nov., a novel isolated from hot spring.</title>
        <authorList>
            <person name="Zhao Z."/>
        </authorList>
    </citation>
    <scope>NUCLEOTIDE SEQUENCE [LARGE SCALE GENOMIC DNA]</scope>
    <source>
        <strain evidence="4">CFH 70021</strain>
    </source>
</reference>
<evidence type="ECO:0000313" key="3">
    <source>
        <dbReference type="EMBL" id="AWK85696.1"/>
    </source>
</evidence>
<dbReference type="InterPro" id="IPR000792">
    <property type="entry name" value="Tscrpt_reg_LuxR_C"/>
</dbReference>
<sequence>MPWDNKDYSIMYFALTGSTLPVQPKPHCANGNLPGQTGTPAETKETHMQERNTLAHSAQGGMPANPEDVQDWLHQFLCGAFSRTRCCVGLRRVHDGAMRVISPGCHSPAELAAWVKLLNGQSDSPHHLRRTMMLDACRLLTVVLVGAPAEPAFTPDDHRALDRMMPLIGSVVMLREKVDAAQARWQALAETLDRLTVGVVLANPQGGVLVMNQSAEEILQSALQRGDGKDEDAASLVRRLMDRGPAGAGQGRVAAGGPATLALPRDTSLPVTVLLAPVTGGARGQPAEGPFTALFLCDPERSLAGHEDSLRVVFGLTRLEAKIVVNLVNGLSPEECAQQLRISVHTIRAYLKQIFSKTGTHRQANLIRLVLASFGGLRAQRADPHATSSDGQAIPPGGAGFPASPRLEGLAPAAR</sequence>
<dbReference type="Proteomes" id="UP000245629">
    <property type="component" value="Chromosome 1"/>
</dbReference>
<gene>
    <name evidence="3" type="ORF">DEW08_05535</name>
</gene>
<evidence type="ECO:0000313" key="4">
    <source>
        <dbReference type="Proteomes" id="UP000245629"/>
    </source>
</evidence>
<dbReference type="OrthoDB" id="5497412at2"/>
<proteinExistence type="predicted"/>
<keyword evidence="4" id="KW-1185">Reference proteome</keyword>
<dbReference type="EMBL" id="CP029352">
    <property type="protein sequence ID" value="AWK85696.1"/>
    <property type="molecule type" value="Genomic_DNA"/>
</dbReference>
<dbReference type="KEGG" id="azz:DEW08_05535"/>
<dbReference type="AlphaFoldDB" id="A0A2S2CML0"/>
<feature type="domain" description="HTH luxR-type" evidence="2">
    <location>
        <begin position="313"/>
        <end position="370"/>
    </location>
</feature>
<accession>A0A2S2CML0</accession>